<reference evidence="7" key="1">
    <citation type="submission" date="2021-04" db="EMBL/GenBank/DDBJ databases">
        <authorList>
            <person name="Rodrigo-Torres L."/>
            <person name="Arahal R. D."/>
            <person name="Lucena T."/>
        </authorList>
    </citation>
    <scope>NUCLEOTIDE SEQUENCE</scope>
    <source>
        <strain evidence="7">AS29M-1</strain>
    </source>
</reference>
<dbReference type="PANTHER" id="PTHR22550">
    <property type="entry name" value="SPORE GERMINATION PROTEIN"/>
    <property type="match status" value="1"/>
</dbReference>
<dbReference type="RefSeq" id="WP_258542815.1">
    <property type="nucleotide sequence ID" value="NZ_OU015584.1"/>
</dbReference>
<feature type="transmembrane region" description="Helical" evidence="5">
    <location>
        <begin position="12"/>
        <end position="37"/>
    </location>
</feature>
<feature type="transmembrane region" description="Helical" evidence="5">
    <location>
        <begin position="347"/>
        <end position="367"/>
    </location>
</feature>
<proteinExistence type="predicted"/>
<feature type="domain" description="VWFA" evidence="6">
    <location>
        <begin position="131"/>
        <end position="302"/>
    </location>
</feature>
<dbReference type="PANTHER" id="PTHR22550:SF5">
    <property type="entry name" value="LEUCINE ZIPPER PROTEIN 4"/>
    <property type="match status" value="1"/>
</dbReference>
<gene>
    <name evidence="7" type="ORF">CRYO30217_02597</name>
</gene>
<organism evidence="7 8">
    <name type="scientific">Parvicella tangerina</name>
    <dbReference type="NCBI Taxonomy" id="2829795"/>
    <lineage>
        <taxon>Bacteria</taxon>
        <taxon>Pseudomonadati</taxon>
        <taxon>Bacteroidota</taxon>
        <taxon>Flavobacteriia</taxon>
        <taxon>Flavobacteriales</taxon>
        <taxon>Parvicellaceae</taxon>
        <taxon>Parvicella</taxon>
    </lineage>
</organism>
<feature type="transmembrane region" description="Helical" evidence="5">
    <location>
        <begin position="49"/>
        <end position="68"/>
    </location>
</feature>
<evidence type="ECO:0000256" key="2">
    <source>
        <dbReference type="ARBA" id="ARBA00022692"/>
    </source>
</evidence>
<protein>
    <recommendedName>
        <fullName evidence="6">VWFA domain-containing protein</fullName>
    </recommendedName>
</protein>
<keyword evidence="4 5" id="KW-0472">Membrane</keyword>
<keyword evidence="3 5" id="KW-1133">Transmembrane helix</keyword>
<evidence type="ECO:0000259" key="6">
    <source>
        <dbReference type="SMART" id="SM00327"/>
    </source>
</evidence>
<dbReference type="SUPFAM" id="SSF53300">
    <property type="entry name" value="vWA-like"/>
    <property type="match status" value="1"/>
</dbReference>
<dbReference type="Pfam" id="PF13519">
    <property type="entry name" value="VWA_2"/>
    <property type="match status" value="1"/>
</dbReference>
<dbReference type="InterPro" id="IPR050768">
    <property type="entry name" value="UPF0353/GerABKA_families"/>
</dbReference>
<evidence type="ECO:0000256" key="1">
    <source>
        <dbReference type="ARBA" id="ARBA00022475"/>
    </source>
</evidence>
<dbReference type="KEGG" id="ptan:CRYO30217_02597"/>
<keyword evidence="2 5" id="KW-0812">Transmembrane</keyword>
<evidence type="ECO:0000256" key="5">
    <source>
        <dbReference type="SAM" id="Phobius"/>
    </source>
</evidence>
<sequence length="386" mass="43235">MNQQKTYRYNVLAFILSLLVIELIFWGIVAFFWYYITENEPSFRFEHRWVLYSGGVALPLLMAYHVYIKWWRNKTLTNYADERLLGFLTEGFSTFKGILKYSLLRFGIASLIIAGANPQYGEKEREVVTKGVDIMIALDVSYSMNAEDLVVGKSRLDIAKKNISKLIDQLHGDQIGLVIFAGDAFKQLPITPDYNVAKMFLDFVEPDLITTQGTDIGAAIQTCADSFDPNDPTKKVVIVFSDGEDHEAAGIQKAKEVSEQNIVVHTIGMGTTEGVPIPMFKNGKKVGFKTDQNGNTVLTKLNEDNLIDISNAGGGSYTRAQGYNVGLDGLIAQLNSMEKSEYNKDKYMTYADHFQLFLAIGLILLLLDVLLTENKGWQLAIKTTDK</sequence>
<dbReference type="InterPro" id="IPR036465">
    <property type="entry name" value="vWFA_dom_sf"/>
</dbReference>
<keyword evidence="1" id="KW-1003">Cell membrane</keyword>
<dbReference type="AlphaFoldDB" id="A0A916JP30"/>
<evidence type="ECO:0000256" key="4">
    <source>
        <dbReference type="ARBA" id="ARBA00023136"/>
    </source>
</evidence>
<evidence type="ECO:0000313" key="8">
    <source>
        <dbReference type="Proteomes" id="UP000683507"/>
    </source>
</evidence>
<name>A0A916JP30_9FLAO</name>
<evidence type="ECO:0000256" key="3">
    <source>
        <dbReference type="ARBA" id="ARBA00022989"/>
    </source>
</evidence>
<accession>A0A916JP30</accession>
<evidence type="ECO:0000313" key="7">
    <source>
        <dbReference type="EMBL" id="CAG5084906.1"/>
    </source>
</evidence>
<keyword evidence="8" id="KW-1185">Reference proteome</keyword>
<dbReference type="Gene3D" id="3.40.50.410">
    <property type="entry name" value="von Willebrand factor, type A domain"/>
    <property type="match status" value="1"/>
</dbReference>
<dbReference type="Proteomes" id="UP000683507">
    <property type="component" value="Chromosome"/>
</dbReference>
<dbReference type="InterPro" id="IPR002035">
    <property type="entry name" value="VWF_A"/>
</dbReference>
<dbReference type="SMART" id="SM00327">
    <property type="entry name" value="VWA"/>
    <property type="match status" value="1"/>
</dbReference>
<dbReference type="EMBL" id="OU015584">
    <property type="protein sequence ID" value="CAG5084906.1"/>
    <property type="molecule type" value="Genomic_DNA"/>
</dbReference>